<protein>
    <submittedName>
        <fullName evidence="2">FAD-dependent oxidoreductase</fullName>
    </submittedName>
</protein>
<dbReference type="SUPFAM" id="SSF51905">
    <property type="entry name" value="FAD/NAD(P)-binding domain"/>
    <property type="match status" value="1"/>
</dbReference>
<evidence type="ECO:0000313" key="3">
    <source>
        <dbReference type="Proteomes" id="UP001600165"/>
    </source>
</evidence>
<name>A0ABW6ICZ3_9CYAN</name>
<organism evidence="2 3">
    <name type="scientific">Almyronema epifaneia S1</name>
    <dbReference type="NCBI Taxonomy" id="2991925"/>
    <lineage>
        <taxon>Bacteria</taxon>
        <taxon>Bacillati</taxon>
        <taxon>Cyanobacteriota</taxon>
        <taxon>Cyanophyceae</taxon>
        <taxon>Nodosilineales</taxon>
        <taxon>Nodosilineaceae</taxon>
        <taxon>Almyronema</taxon>
        <taxon>Almyronema epifaneia</taxon>
    </lineage>
</organism>
<dbReference type="Gene3D" id="3.50.50.60">
    <property type="entry name" value="FAD/NAD(P)-binding domain"/>
    <property type="match status" value="1"/>
</dbReference>
<dbReference type="InterPro" id="IPR001119">
    <property type="entry name" value="SLH_dom"/>
</dbReference>
<dbReference type="InterPro" id="IPR005288">
    <property type="entry name" value="NadB"/>
</dbReference>
<dbReference type="PROSITE" id="PS51272">
    <property type="entry name" value="SLH"/>
    <property type="match status" value="2"/>
</dbReference>
<dbReference type="PANTHER" id="PTHR42716">
    <property type="entry name" value="L-ASPARTATE OXIDASE"/>
    <property type="match status" value="1"/>
</dbReference>
<dbReference type="RefSeq" id="WP_377963415.1">
    <property type="nucleotide sequence ID" value="NZ_JBHZOL010000047.1"/>
</dbReference>
<accession>A0ABW6ICZ3</accession>
<feature type="domain" description="SLH" evidence="1">
    <location>
        <begin position="610"/>
        <end position="671"/>
    </location>
</feature>
<dbReference type="Proteomes" id="UP001600165">
    <property type="component" value="Unassembled WGS sequence"/>
</dbReference>
<evidence type="ECO:0000259" key="1">
    <source>
        <dbReference type="PROSITE" id="PS51272"/>
    </source>
</evidence>
<feature type="domain" description="SLH" evidence="1">
    <location>
        <begin position="544"/>
        <end position="609"/>
    </location>
</feature>
<sequence>MPPQSNGVFAESAFTRLANGETLQCSILVVGGSLAAYSATLTALKQNLDVCLVQPHRVVGGQFTSQALPASDDGDLLRQTAGTLHLAGEQFAISKAQRAFRERMRSLQPVQGRKVDNPGGSWVSPLSVTPVVAATAMNEAIAPYLDNQKLKLIVEAEPLEVLTETLPGKPRRVTGVVFGDRKRNLSFTVTAKVVIEATDLGDLLEMGEIESRVGQEARHETGEAILPEEARPQCQQSITWDVVVEYTSLEQSSPIKAPPGYGRDRWLGVHEFTERFWTKDKRTGWQKWEFLSAFGIFRYRRLARRSHHEKEVLPGDISVINWGTSTEPDRPFCCGNDYRPGRLVGVSPAEKQLHLKRARDRTFAYLYYLQTHGLPNLKLRGDLTWTADGMALEPYIREARRGIALTTIRHEDVAMTFFPHQARARCFDDTVGIGQYHYLDLHGNDEPGHVSPKGKDVIALPFTLPLSALVPIATEGLVLSSKSLGTSHITNAAYRMHPVEWAIGEASGFLATYAVWTGLTLRELATHPRHIRKLQGFLTRNGIPIFWFDDVAQDDPDFEAIQVMAAAGIIRSESQADLHFRPHATVTRAVVCTALVNLLQLEKRLPAIPSFWDVRPGGHWAYETIETLSAHRLVAGVGYGRFDPDAAMTREQLGFLLKKAAPDAYKQAFAQTPQDKQVLQRRELSRVLYSVWQHRLDAL</sequence>
<dbReference type="EMBL" id="JBHZOL010000047">
    <property type="protein sequence ID" value="MFE4106041.1"/>
    <property type="molecule type" value="Genomic_DNA"/>
</dbReference>
<dbReference type="Pfam" id="PF12831">
    <property type="entry name" value="FAD_oxidored"/>
    <property type="match status" value="1"/>
</dbReference>
<keyword evidence="3" id="KW-1185">Reference proteome</keyword>
<comment type="caution">
    <text evidence="2">The sequence shown here is derived from an EMBL/GenBank/DDBJ whole genome shotgun (WGS) entry which is preliminary data.</text>
</comment>
<gene>
    <name evidence="2" type="ORF">ACFVKH_07135</name>
</gene>
<proteinExistence type="predicted"/>
<evidence type="ECO:0000313" key="2">
    <source>
        <dbReference type="EMBL" id="MFE4106041.1"/>
    </source>
</evidence>
<dbReference type="InterPro" id="IPR036188">
    <property type="entry name" value="FAD/NAD-bd_sf"/>
</dbReference>
<dbReference type="Pfam" id="PF00395">
    <property type="entry name" value="SLH"/>
    <property type="match status" value="2"/>
</dbReference>
<dbReference type="PANTHER" id="PTHR42716:SF1">
    <property type="entry name" value="SLL0471 PROTEIN"/>
    <property type="match status" value="1"/>
</dbReference>
<reference evidence="2 3" key="1">
    <citation type="submission" date="2024-10" db="EMBL/GenBank/DDBJ databases">
        <authorList>
            <person name="Ratan Roy A."/>
            <person name="Morales Sandoval P.H."/>
            <person name="De Los Santos Villalobos S."/>
            <person name="Chakraborty S."/>
            <person name="Mukherjee J."/>
        </authorList>
    </citation>
    <scope>NUCLEOTIDE SEQUENCE [LARGE SCALE GENOMIC DNA]</scope>
    <source>
        <strain evidence="2 3">S1</strain>
    </source>
</reference>